<feature type="region of interest" description="Disordered" evidence="9">
    <location>
        <begin position="1961"/>
        <end position="2094"/>
    </location>
</feature>
<dbReference type="InterPro" id="IPR049900">
    <property type="entry name" value="PKS_mFAS_DH"/>
</dbReference>
<dbReference type="InterPro" id="IPR042104">
    <property type="entry name" value="PKS_dehydratase_sf"/>
</dbReference>
<dbReference type="InterPro" id="IPR016036">
    <property type="entry name" value="Malonyl_transacylase_ACP-bd"/>
</dbReference>
<dbReference type="PANTHER" id="PTHR43775:SF37">
    <property type="entry name" value="SI:DKEY-61P9.11"/>
    <property type="match status" value="1"/>
</dbReference>
<evidence type="ECO:0000256" key="4">
    <source>
        <dbReference type="ARBA" id="ARBA00022679"/>
    </source>
</evidence>
<dbReference type="Pfam" id="PF14765">
    <property type="entry name" value="PS-DH"/>
    <property type="match status" value="1"/>
</dbReference>
<keyword evidence="5" id="KW-0045">Antibiotic biosynthesis</keyword>
<dbReference type="Pfam" id="PF02801">
    <property type="entry name" value="Ketoacyl-synt_C"/>
    <property type="match status" value="1"/>
</dbReference>
<keyword evidence="4" id="KW-0808">Transferase</keyword>
<dbReference type="SUPFAM" id="SSF55048">
    <property type="entry name" value="Probable ACP-binding domain of malonyl-CoA ACP transacylase"/>
    <property type="match status" value="1"/>
</dbReference>
<dbReference type="Gene3D" id="3.90.180.10">
    <property type="entry name" value="Medium-chain alcohol dehydrogenases, catalytic domain"/>
    <property type="match status" value="1"/>
</dbReference>
<dbReference type="Gene3D" id="3.40.50.720">
    <property type="entry name" value="NAD(P)-binding Rossmann-like Domain"/>
    <property type="match status" value="3"/>
</dbReference>
<dbReference type="InterPro" id="IPR036736">
    <property type="entry name" value="ACP-like_sf"/>
</dbReference>
<feature type="domain" description="PKS/mFAS DH" evidence="12">
    <location>
        <begin position="880"/>
        <end position="1160"/>
    </location>
</feature>
<evidence type="ECO:0000256" key="9">
    <source>
        <dbReference type="SAM" id="MobiDB-lite"/>
    </source>
</evidence>
<feature type="region of interest" description="N-terminal hotdog fold" evidence="8">
    <location>
        <begin position="880"/>
        <end position="1002"/>
    </location>
</feature>
<keyword evidence="6" id="KW-0511">Multifunctional enzyme</keyword>
<keyword evidence="14" id="KW-1185">Reference proteome</keyword>
<dbReference type="Pfam" id="PF16197">
    <property type="entry name" value="KAsynt_C_assoc"/>
    <property type="match status" value="1"/>
</dbReference>
<sequence>MPLRTTPSGHDPIAIVGMSGRFPGAPSVDALWQLLQDKGESVARAPADRPWMYERYDPEPRTPGRIPTTRGGFLPGIDRFDAGFFDISPREAARTDPQLRILLETAHETIEDAGIPAERLTRRPAGVFIGCCHSDYWLRHAADPDEIDFYSELGAAARSALSGRLAYAFDLRGPAMSVDAACSSSLLAVHLACQSLRVGECATALAGGANIILTPNSHLSFAWAGGLSPDGSCKFADASANGFVRSEGAGMVLLKPLEQALADGDRVRAVIRGSASGNNGFSGLGMAAPTLDGQRHAIRRAYQDAGVDPAQVAFVEAHGTGTPLGDRIELSALAAEMGGRRVNGPFLVASGKANVGHTEGAAGVTGLIKAVLSLERREVPGNPHLLTPNPAVDWEKAPFRVPREHARLPDGELLAGVNSLGASGTNVHVVLSSASPGLVPLPEAPGPFLLTLSARSEAALRESTDTYRELLLRDEPPTPLSELCAASARQRTHHERRWAVTGDSREELARALDERAREETAERIAGKPRIVYVFPGQGAQWQGMGRELLERSEAFRETLHRCAQIIQQEADWSLLDALRGEDASWQQRTAYVQPALWAMGAALADHWRSWGIAPDAVLGQSQGEIAAAYCAGALTLEQAGRLSCVRARLIEKLAPAGAMAWVALSHTEVPELLDVMGIDAQVAVAESATSAVLSGAPGEIDRLVDACADWGVACRQVPVAYAAHSAQVDEVREPLLEELADIVPAGTTVPFLSTVTSGELPGTELDQDYWWRNLRETVLLEPAVAALGAREPVVFLQMSPHPVLTEAIRSSARGRGTVLHSLRRQEPELRSLLDSLALLYEAGAAPDWDALYPQGGRALKLPPYPWQRERHWHQADSYPYPPIGATPPPAGKCSRARPASIPVLDLDRDRFLLDHRVGGISVMPGAGFVDMLMDSAGPGGGISQVVFHEMLLLDDADPPEVRIRTESMGSGHAVRQLAVESRTGSGWTCHVTARIPQTATSPVSQGGERPKDVRRRCTTHLTHVSGEDFYRCYSGARNSWDGAFRSVVELWYGPQEALARIAAVDADGHRLHPALLDACLQPVATLMHTEPGQSFVLASMDALRMPQGPPVEGELWAHAQVTRSGPDGLSTDITVSDTEGRTVVELTGLRATALSPAAWSAVPEALPGAVDEGWTHALRWETARLPEPAAGVGRYLLLDHGTRLGRRLTRALTASGHTVTSAPVTADLAELFDEAAEDGPLDAVVCLPDNFYDGEASQHVQDEVVRLCASVTKTARAALQAPCRLVVVTRGARQVHDQDSCPSPWQAALWGLGLVIGQEHVGLAVLLADLDEHGEERDDAQCLARLLLSGTPESQVALRGGEFLAPRLADAPASEGSPEPHVLFTRGGLDDLRLVPAERVTPGPGEIEIEVSHAGLNYHDVLAAVGADGNAAEDLPQLGCECAGTVTRTGPDVGGFAVGDPVVAFAHPSLRTHLTVPARFAAPLPDGLSPAEAAALPAAHVTAYYALVEQARLGPGERVLIHSATGGVGLAAIAIAALCGATVYATAGTPAKRELLRRLGAAKVADSRTTDFAKEFSDGVDVVLGTLVGPGMDASFSVLKPFGRYVDLSINDIAAGRALSMRHFAGSRSYLPVNLLDLYEHRPEYLGELVRTVVGLVGDGTLEPPQVRVFPAAEATEAFALMAGSGHIGKIALAMPRKHDEPTRIRAGSSYLVTGGLSGVGGLFAEWLVGQGASHLVLTGRSDLADLPPGDRRVALLERLRESGAHIEYADIDAADEESMAALLRRRDREGLPPVAGAVHAAAVLAPGPATDLTADDLHTTLHPKVAGGWALHRLFADQPLDFFVLFSSAVSVLGGMTVGHHLGSYAAANTFTDALAAHRLASGRPATVVNWGYWSEVGLAARLSEAGGHNVRPQGMGAITPQDAPSLFTRMLRTPGQQLLFPPVDWDRYLDAYPADRHNPLLHGRDTGSGATDQTTASATPYVTSANECATEPNPRAGSDRGAAAGAARTVSSLSRVLRPTRHSATETDARPTSTGHFVPPVAPRPAKEAASQAGQEDNSPSPSQPAPGAERTSTRPTTARPPNPVPVSPEPAAPALGDVLAIEEDLARHLAAVLGTHAAQIDRSRPMNRLGLDSLMATELRTRMRRDHGLDIPLTLLLASESLSGVAARIAEGDQEVRA</sequence>
<reference evidence="13 14" key="1">
    <citation type="submission" date="2023-07" db="EMBL/GenBank/DDBJ databases">
        <title>Comparative genomics of wheat-associated soil bacteria to identify genetic determinants of phenazine resistance.</title>
        <authorList>
            <person name="Mouncey N."/>
        </authorList>
    </citation>
    <scope>NUCLEOTIDE SEQUENCE [LARGE SCALE GENOMIC DNA]</scope>
    <source>
        <strain evidence="13 14">W2I16</strain>
    </source>
</reference>
<dbReference type="InterPro" id="IPR049551">
    <property type="entry name" value="PKS_DH_C"/>
</dbReference>
<dbReference type="InterPro" id="IPR013968">
    <property type="entry name" value="PKS_KR"/>
</dbReference>
<dbReference type="InterPro" id="IPR020807">
    <property type="entry name" value="PKS_DH"/>
</dbReference>
<dbReference type="SMART" id="SM00825">
    <property type="entry name" value="PKS_KS"/>
    <property type="match status" value="1"/>
</dbReference>
<dbReference type="InterPro" id="IPR057326">
    <property type="entry name" value="KR_dom"/>
</dbReference>
<feature type="compositionally biased region" description="Pro residues" evidence="9">
    <location>
        <begin position="2081"/>
        <end position="2094"/>
    </location>
</feature>
<dbReference type="SMART" id="SM00826">
    <property type="entry name" value="PKS_DH"/>
    <property type="match status" value="1"/>
</dbReference>
<dbReference type="InterPro" id="IPR016039">
    <property type="entry name" value="Thiolase-like"/>
</dbReference>
<dbReference type="Gene3D" id="3.30.70.3290">
    <property type="match status" value="1"/>
</dbReference>
<dbReference type="InterPro" id="IPR014031">
    <property type="entry name" value="Ketoacyl_synth_C"/>
</dbReference>
<dbReference type="InterPro" id="IPR020841">
    <property type="entry name" value="PKS_Beta-ketoAc_synthase_dom"/>
</dbReference>
<evidence type="ECO:0000256" key="2">
    <source>
        <dbReference type="ARBA" id="ARBA00022450"/>
    </source>
</evidence>
<feature type="active site" description="Proton donor; for dehydratase activity" evidence="8">
    <location>
        <position position="1077"/>
    </location>
</feature>
<feature type="domain" description="Ketosynthase family 3 (KS3)" evidence="11">
    <location>
        <begin position="10"/>
        <end position="433"/>
    </location>
</feature>
<dbReference type="Proteomes" id="UP001223072">
    <property type="component" value="Unassembled WGS sequence"/>
</dbReference>
<dbReference type="PROSITE" id="PS00012">
    <property type="entry name" value="PHOSPHOPANTETHEINE"/>
    <property type="match status" value="1"/>
</dbReference>
<dbReference type="InterPro" id="IPR013154">
    <property type="entry name" value="ADH-like_N"/>
</dbReference>
<dbReference type="SUPFAM" id="SSF50129">
    <property type="entry name" value="GroES-like"/>
    <property type="match status" value="1"/>
</dbReference>
<dbReference type="InterPro" id="IPR014043">
    <property type="entry name" value="Acyl_transferase_dom"/>
</dbReference>
<dbReference type="Pfam" id="PF00109">
    <property type="entry name" value="ketoacyl-synt"/>
    <property type="match status" value="1"/>
</dbReference>
<evidence type="ECO:0000259" key="12">
    <source>
        <dbReference type="PROSITE" id="PS52019"/>
    </source>
</evidence>
<dbReference type="Gene3D" id="1.10.1200.10">
    <property type="entry name" value="ACP-like"/>
    <property type="match status" value="1"/>
</dbReference>
<feature type="compositionally biased region" description="Low complexity" evidence="9">
    <location>
        <begin position="1997"/>
        <end position="2010"/>
    </location>
</feature>
<dbReference type="SMART" id="SM00829">
    <property type="entry name" value="PKS_ER"/>
    <property type="match status" value="1"/>
</dbReference>
<dbReference type="InterPro" id="IPR050091">
    <property type="entry name" value="PKS_NRPS_Biosynth_Enz"/>
</dbReference>
<dbReference type="PROSITE" id="PS52019">
    <property type="entry name" value="PKS_MFAS_DH"/>
    <property type="match status" value="1"/>
</dbReference>
<keyword evidence="7" id="KW-0012">Acyltransferase</keyword>
<gene>
    <name evidence="13" type="ORF">QFZ49_005673</name>
</gene>
<dbReference type="Gene3D" id="3.40.47.10">
    <property type="match status" value="1"/>
</dbReference>
<keyword evidence="2" id="KW-0596">Phosphopantetheine</keyword>
<dbReference type="InterPro" id="IPR049552">
    <property type="entry name" value="PKS_DH_N"/>
</dbReference>
<evidence type="ECO:0000259" key="11">
    <source>
        <dbReference type="PROSITE" id="PS52004"/>
    </source>
</evidence>
<dbReference type="Gene3D" id="3.10.129.110">
    <property type="entry name" value="Polyketide synthase dehydratase"/>
    <property type="match status" value="1"/>
</dbReference>
<dbReference type="PROSITE" id="PS00606">
    <property type="entry name" value="KS3_1"/>
    <property type="match status" value="1"/>
</dbReference>
<dbReference type="Pfam" id="PF08240">
    <property type="entry name" value="ADH_N"/>
    <property type="match status" value="1"/>
</dbReference>
<dbReference type="Gene3D" id="3.40.366.10">
    <property type="entry name" value="Malonyl-Coenzyme A Acyl Carrier Protein, domain 2"/>
    <property type="match status" value="1"/>
</dbReference>
<feature type="compositionally biased region" description="Polar residues" evidence="9">
    <location>
        <begin position="2054"/>
        <end position="2063"/>
    </location>
</feature>
<dbReference type="InterPro" id="IPR001227">
    <property type="entry name" value="Ac_transferase_dom_sf"/>
</dbReference>
<dbReference type="InterPro" id="IPR014030">
    <property type="entry name" value="Ketoacyl_synth_N"/>
</dbReference>
<keyword evidence="3" id="KW-0597">Phosphoprotein</keyword>
<dbReference type="InterPro" id="IPR032821">
    <property type="entry name" value="PKS_assoc"/>
</dbReference>
<evidence type="ECO:0000256" key="5">
    <source>
        <dbReference type="ARBA" id="ARBA00023194"/>
    </source>
</evidence>
<dbReference type="Pfam" id="PF00698">
    <property type="entry name" value="Acyl_transf_1"/>
    <property type="match status" value="1"/>
</dbReference>
<dbReference type="PANTHER" id="PTHR43775">
    <property type="entry name" value="FATTY ACID SYNTHASE"/>
    <property type="match status" value="1"/>
</dbReference>
<protein>
    <submittedName>
        <fullName evidence="13">Acyl transferase domain-containing protein/NADPH:quinone reductase-like Zn-dependent oxidoreductase/acyl carrier protein</fullName>
    </submittedName>
</protein>
<dbReference type="InterPro" id="IPR011032">
    <property type="entry name" value="GroES-like_sf"/>
</dbReference>
<evidence type="ECO:0000313" key="14">
    <source>
        <dbReference type="Proteomes" id="UP001223072"/>
    </source>
</evidence>
<evidence type="ECO:0000256" key="8">
    <source>
        <dbReference type="PROSITE-ProRule" id="PRU01363"/>
    </source>
</evidence>
<dbReference type="SUPFAM" id="SSF51735">
    <property type="entry name" value="NAD(P)-binding Rossmann-fold domains"/>
    <property type="match status" value="3"/>
</dbReference>
<evidence type="ECO:0000256" key="3">
    <source>
        <dbReference type="ARBA" id="ARBA00022553"/>
    </source>
</evidence>
<comment type="pathway">
    <text evidence="1">Antibiotic biosynthesis.</text>
</comment>
<dbReference type="Pfam" id="PF08659">
    <property type="entry name" value="KR"/>
    <property type="match status" value="1"/>
</dbReference>
<feature type="active site" description="Proton acceptor; for dehydratase activity" evidence="8">
    <location>
        <position position="915"/>
    </location>
</feature>
<feature type="compositionally biased region" description="Polar residues" evidence="9">
    <location>
        <begin position="1970"/>
        <end position="1989"/>
    </location>
</feature>
<dbReference type="InterPro" id="IPR036291">
    <property type="entry name" value="NAD(P)-bd_dom_sf"/>
</dbReference>
<dbReference type="RefSeq" id="WP_307629217.1">
    <property type="nucleotide sequence ID" value="NZ_JAUSZS010000007.1"/>
</dbReference>
<organism evidence="13 14">
    <name type="scientific">Streptomyces turgidiscabies</name>
    <dbReference type="NCBI Taxonomy" id="85558"/>
    <lineage>
        <taxon>Bacteria</taxon>
        <taxon>Bacillati</taxon>
        <taxon>Actinomycetota</taxon>
        <taxon>Actinomycetes</taxon>
        <taxon>Kitasatosporales</taxon>
        <taxon>Streptomycetaceae</taxon>
        <taxon>Streptomyces</taxon>
    </lineage>
</organism>
<comment type="caution">
    <text evidence="13">The sequence shown here is derived from an EMBL/GenBank/DDBJ whole genome shotgun (WGS) entry which is preliminary data.</text>
</comment>
<evidence type="ECO:0000256" key="7">
    <source>
        <dbReference type="ARBA" id="ARBA00023315"/>
    </source>
</evidence>
<dbReference type="CDD" id="cd05195">
    <property type="entry name" value="enoyl_red"/>
    <property type="match status" value="1"/>
</dbReference>
<dbReference type="Pfam" id="PF13602">
    <property type="entry name" value="ADH_zinc_N_2"/>
    <property type="match status" value="1"/>
</dbReference>
<proteinExistence type="predicted"/>
<feature type="region of interest" description="C-terminal hotdog fold" evidence="8">
    <location>
        <begin position="1021"/>
        <end position="1160"/>
    </location>
</feature>
<dbReference type="CDD" id="cd00833">
    <property type="entry name" value="PKS"/>
    <property type="match status" value="1"/>
</dbReference>
<dbReference type="SMART" id="SM00823">
    <property type="entry name" value="PKS_PP"/>
    <property type="match status" value="1"/>
</dbReference>
<dbReference type="PROSITE" id="PS52004">
    <property type="entry name" value="KS3_2"/>
    <property type="match status" value="1"/>
</dbReference>
<evidence type="ECO:0000256" key="6">
    <source>
        <dbReference type="ARBA" id="ARBA00023268"/>
    </source>
</evidence>
<dbReference type="SUPFAM" id="SSF52151">
    <property type="entry name" value="FabD/lysophospholipase-like"/>
    <property type="match status" value="1"/>
</dbReference>
<dbReference type="InterPro" id="IPR016035">
    <property type="entry name" value="Acyl_Trfase/lysoPLipase"/>
</dbReference>
<dbReference type="PROSITE" id="PS50075">
    <property type="entry name" value="CARRIER"/>
    <property type="match status" value="1"/>
</dbReference>
<dbReference type="SMART" id="SM00822">
    <property type="entry name" value="PKS_KR"/>
    <property type="match status" value="1"/>
</dbReference>
<feature type="domain" description="Carrier" evidence="10">
    <location>
        <begin position="2099"/>
        <end position="2176"/>
    </location>
</feature>
<dbReference type="InterPro" id="IPR018201">
    <property type="entry name" value="Ketoacyl_synth_AS"/>
</dbReference>
<evidence type="ECO:0000256" key="1">
    <source>
        <dbReference type="ARBA" id="ARBA00004792"/>
    </source>
</evidence>
<dbReference type="SUPFAM" id="SSF47336">
    <property type="entry name" value="ACP-like"/>
    <property type="match status" value="1"/>
</dbReference>
<accession>A0ABU0RUR4</accession>
<dbReference type="InterPro" id="IPR020843">
    <property type="entry name" value="ER"/>
</dbReference>
<name>A0ABU0RUR4_9ACTN</name>
<dbReference type="SMART" id="SM00827">
    <property type="entry name" value="PKS_AT"/>
    <property type="match status" value="1"/>
</dbReference>
<dbReference type="EMBL" id="JAUSZS010000007">
    <property type="protein sequence ID" value="MDQ0935701.1"/>
    <property type="molecule type" value="Genomic_DNA"/>
</dbReference>
<dbReference type="InterPro" id="IPR009081">
    <property type="entry name" value="PP-bd_ACP"/>
</dbReference>
<evidence type="ECO:0000259" key="10">
    <source>
        <dbReference type="PROSITE" id="PS50075"/>
    </source>
</evidence>
<dbReference type="SUPFAM" id="SSF53901">
    <property type="entry name" value="Thiolase-like"/>
    <property type="match status" value="1"/>
</dbReference>
<dbReference type="Pfam" id="PF00550">
    <property type="entry name" value="PP-binding"/>
    <property type="match status" value="1"/>
</dbReference>
<dbReference type="Pfam" id="PF21089">
    <property type="entry name" value="PKS_DH_N"/>
    <property type="match status" value="1"/>
</dbReference>
<evidence type="ECO:0000313" key="13">
    <source>
        <dbReference type="EMBL" id="MDQ0935701.1"/>
    </source>
</evidence>
<dbReference type="InterPro" id="IPR020806">
    <property type="entry name" value="PKS_PP-bd"/>
</dbReference>
<dbReference type="InterPro" id="IPR006162">
    <property type="entry name" value="Ppantetheine_attach_site"/>
</dbReference>